<protein>
    <submittedName>
        <fullName evidence="2">Uncharacterized protein</fullName>
    </submittedName>
</protein>
<feature type="compositionally biased region" description="Basic and acidic residues" evidence="1">
    <location>
        <begin position="56"/>
        <end position="71"/>
    </location>
</feature>
<comment type="caution">
    <text evidence="2">The sequence shown here is derived from an EMBL/GenBank/DDBJ whole genome shotgun (WGS) entry which is preliminary data.</text>
</comment>
<organism evidence="2 3">
    <name type="scientific">Striga hermonthica</name>
    <name type="common">Purple witchweed</name>
    <name type="synonym">Buchnera hermonthica</name>
    <dbReference type="NCBI Taxonomy" id="68872"/>
    <lineage>
        <taxon>Eukaryota</taxon>
        <taxon>Viridiplantae</taxon>
        <taxon>Streptophyta</taxon>
        <taxon>Embryophyta</taxon>
        <taxon>Tracheophyta</taxon>
        <taxon>Spermatophyta</taxon>
        <taxon>Magnoliopsida</taxon>
        <taxon>eudicotyledons</taxon>
        <taxon>Gunneridae</taxon>
        <taxon>Pentapetalae</taxon>
        <taxon>asterids</taxon>
        <taxon>lamiids</taxon>
        <taxon>Lamiales</taxon>
        <taxon>Orobanchaceae</taxon>
        <taxon>Buchnereae</taxon>
        <taxon>Striga</taxon>
    </lineage>
</organism>
<sequence>MDDDDTPEHSAAIHESDKATSHIDTTTAFMVLPKVGPSENLVSAKPVQLEDCTGSDDGKDISSDSHFRNEPTGDPSSEEHDDTNSTSTNTTSSNGKEDFDHVSINSSSCHYKYAIPVNSHLLHTVEIAEENTGKKNEVGVEDHVMNNRERVAVDVHLQPSLVEQKREGVGSTQGDTRVAPLPLQYSKLVKTQLKEFPKIQKQESYVALKVPSVERLENGKKLNDSSSALGKDTETTIEKSMKDTDALRSLGSSFSLEVNKYAAQKGGNPISLAAIRLSNKQIPAEGHNKLFSIERGRKTPELPGVKLRW</sequence>
<feature type="compositionally biased region" description="Basic and acidic residues" evidence="1">
    <location>
        <begin position="7"/>
        <end position="21"/>
    </location>
</feature>
<dbReference type="Proteomes" id="UP001153555">
    <property type="component" value="Unassembled WGS sequence"/>
</dbReference>
<gene>
    <name evidence="2" type="ORF">SHERM_11645</name>
</gene>
<dbReference type="AlphaFoldDB" id="A0A9N7MLH0"/>
<feature type="region of interest" description="Disordered" evidence="1">
    <location>
        <begin position="39"/>
        <end position="99"/>
    </location>
</feature>
<feature type="compositionally biased region" description="Low complexity" evidence="1">
    <location>
        <begin position="84"/>
        <end position="94"/>
    </location>
</feature>
<evidence type="ECO:0000313" key="3">
    <source>
        <dbReference type="Proteomes" id="UP001153555"/>
    </source>
</evidence>
<evidence type="ECO:0000256" key="1">
    <source>
        <dbReference type="SAM" id="MobiDB-lite"/>
    </source>
</evidence>
<keyword evidence="3" id="KW-1185">Reference proteome</keyword>
<name>A0A9N7MLH0_STRHE</name>
<accession>A0A9N7MLH0</accession>
<evidence type="ECO:0000313" key="2">
    <source>
        <dbReference type="EMBL" id="CAA0809734.1"/>
    </source>
</evidence>
<dbReference type="EMBL" id="CACSLK010004199">
    <property type="protein sequence ID" value="CAA0809734.1"/>
    <property type="molecule type" value="Genomic_DNA"/>
</dbReference>
<reference evidence="2" key="1">
    <citation type="submission" date="2019-12" db="EMBL/GenBank/DDBJ databases">
        <authorList>
            <person name="Scholes J."/>
        </authorList>
    </citation>
    <scope>NUCLEOTIDE SEQUENCE</scope>
</reference>
<feature type="region of interest" description="Disordered" evidence="1">
    <location>
        <begin position="1"/>
        <end position="24"/>
    </location>
</feature>
<dbReference type="OrthoDB" id="602706at2759"/>
<proteinExistence type="predicted"/>